<feature type="region of interest" description="Disordered" evidence="1">
    <location>
        <begin position="1"/>
        <end position="28"/>
    </location>
</feature>
<name>A0A5Q5BP97_MYCSS</name>
<evidence type="ECO:0000313" key="2">
    <source>
        <dbReference type="EMBL" id="ABG10269.1"/>
    </source>
</evidence>
<protein>
    <submittedName>
        <fullName evidence="2">Putative phiRv1 phage protein</fullName>
    </submittedName>
</protein>
<sequence length="73" mass="8174">MHPEVSRARARVAALSRTDAGDDDRRREARRDLNAAKIQAYIERALQQAPPLTDEQLSRLAELLRPVRVGGAQ</sequence>
<dbReference type="EMBL" id="CP000384">
    <property type="protein sequence ID" value="ABG10269.1"/>
    <property type="molecule type" value="Genomic_DNA"/>
</dbReference>
<accession>A0A5Q5BP97</accession>
<proteinExistence type="predicted"/>
<feature type="compositionally biased region" description="Basic and acidic residues" evidence="1">
    <location>
        <begin position="19"/>
        <end position="28"/>
    </location>
</feature>
<organism evidence="2">
    <name type="scientific">Mycobacterium sp. (strain MCS)</name>
    <dbReference type="NCBI Taxonomy" id="164756"/>
    <lineage>
        <taxon>Bacteria</taxon>
        <taxon>Bacillati</taxon>
        <taxon>Actinomycetota</taxon>
        <taxon>Actinomycetes</taxon>
        <taxon>Mycobacteriales</taxon>
        <taxon>Mycobacteriaceae</taxon>
        <taxon>Mycobacterium</taxon>
    </lineage>
</organism>
<dbReference type="KEGG" id="mmc:Mmcs_4164"/>
<gene>
    <name evidence="2" type="ordered locus">Mmcs_4164</name>
</gene>
<evidence type="ECO:0000256" key="1">
    <source>
        <dbReference type="SAM" id="MobiDB-lite"/>
    </source>
</evidence>
<dbReference type="AlphaFoldDB" id="A0A5Q5BP97"/>
<reference evidence="2" key="1">
    <citation type="submission" date="2006-06" db="EMBL/GenBank/DDBJ databases">
        <title>Complete sequence of chromosome of Mycobacterium sp. MCS.</title>
        <authorList>
            <consortium name="US DOE Joint Genome Institute"/>
            <person name="Copeland A."/>
            <person name="Lucas S."/>
            <person name="Lapidus A."/>
            <person name="Barry K."/>
            <person name="Detter J.C."/>
            <person name="Glavina del Rio T."/>
            <person name="Hammon N."/>
            <person name="Israni S."/>
            <person name="Dalin E."/>
            <person name="Tice H."/>
            <person name="Pitluck S."/>
            <person name="Martinez M."/>
            <person name="Schmutz J."/>
            <person name="Larimer F."/>
            <person name="Land M."/>
            <person name="Hauser L."/>
            <person name="Kyrpides N."/>
            <person name="Kim E."/>
            <person name="Miller C.D."/>
            <person name="Hughes J.E."/>
            <person name="Anderson A.J."/>
            <person name="Sims R.C."/>
            <person name="Richardson P."/>
        </authorList>
    </citation>
    <scope>NUCLEOTIDE SEQUENCE [LARGE SCALE GENOMIC DNA]</scope>
    <source>
        <strain evidence="2">MCS</strain>
    </source>
</reference>